<reference evidence="1" key="1">
    <citation type="journal article" date="2014" name="Front. Microbiol.">
        <title>High frequency of phylogenetically diverse reductive dehalogenase-homologous genes in deep subseafloor sedimentary metagenomes.</title>
        <authorList>
            <person name="Kawai M."/>
            <person name="Futagami T."/>
            <person name="Toyoda A."/>
            <person name="Takaki Y."/>
            <person name="Nishi S."/>
            <person name="Hori S."/>
            <person name="Arai W."/>
            <person name="Tsubouchi T."/>
            <person name="Morono Y."/>
            <person name="Uchiyama I."/>
            <person name="Ito T."/>
            <person name="Fujiyama A."/>
            <person name="Inagaki F."/>
            <person name="Takami H."/>
        </authorList>
    </citation>
    <scope>NUCLEOTIDE SEQUENCE</scope>
    <source>
        <strain evidence="1">Expedition CK06-06</strain>
    </source>
</reference>
<dbReference type="AlphaFoldDB" id="X1R854"/>
<protein>
    <submittedName>
        <fullName evidence="1">Uncharacterized protein</fullName>
    </submittedName>
</protein>
<gene>
    <name evidence="1" type="ORF">S12H4_24304</name>
</gene>
<accession>X1R854</accession>
<proteinExistence type="predicted"/>
<sequence>MCLEKMEQVLLEGVARGQEEVLAKEEWVEVGWEERALEPGPVGIVSVPIVEQSFLIRQESLAIV</sequence>
<dbReference type="EMBL" id="BARW01013153">
    <property type="protein sequence ID" value="GAI76733.1"/>
    <property type="molecule type" value="Genomic_DNA"/>
</dbReference>
<evidence type="ECO:0000313" key="1">
    <source>
        <dbReference type="EMBL" id="GAI76733.1"/>
    </source>
</evidence>
<comment type="caution">
    <text evidence="1">The sequence shown here is derived from an EMBL/GenBank/DDBJ whole genome shotgun (WGS) entry which is preliminary data.</text>
</comment>
<name>X1R854_9ZZZZ</name>
<organism evidence="1">
    <name type="scientific">marine sediment metagenome</name>
    <dbReference type="NCBI Taxonomy" id="412755"/>
    <lineage>
        <taxon>unclassified sequences</taxon>
        <taxon>metagenomes</taxon>
        <taxon>ecological metagenomes</taxon>
    </lineage>
</organism>